<feature type="domain" description="Outer membrane protein beta-barrel" evidence="3">
    <location>
        <begin position="40"/>
        <end position="197"/>
    </location>
</feature>
<dbReference type="Proteomes" id="UP000185622">
    <property type="component" value="Chromosome"/>
</dbReference>
<dbReference type="SUPFAM" id="SSF56925">
    <property type="entry name" value="OMPA-like"/>
    <property type="match status" value="1"/>
</dbReference>
<dbReference type="InterPro" id="IPR027385">
    <property type="entry name" value="Beta-barrel_OMP"/>
</dbReference>
<gene>
    <name evidence="4" type="ORF">BMG03_10075</name>
</gene>
<proteinExistence type="predicted"/>
<feature type="signal peptide" evidence="2">
    <location>
        <begin position="1"/>
        <end position="20"/>
    </location>
</feature>
<dbReference type="RefSeq" id="WP_075776548.1">
    <property type="nucleotide sequence ID" value="NZ_CP019437.1"/>
</dbReference>
<evidence type="ECO:0000256" key="1">
    <source>
        <dbReference type="ARBA" id="ARBA00022729"/>
    </source>
</evidence>
<evidence type="ECO:0000259" key="3">
    <source>
        <dbReference type="Pfam" id="PF13505"/>
    </source>
</evidence>
<evidence type="ECO:0000313" key="5">
    <source>
        <dbReference type="Proteomes" id="UP000185622"/>
    </source>
</evidence>
<organism evidence="4 5">
    <name type="scientific">Thioclava nitratireducens</name>
    <dbReference type="NCBI Taxonomy" id="1915078"/>
    <lineage>
        <taxon>Bacteria</taxon>
        <taxon>Pseudomonadati</taxon>
        <taxon>Pseudomonadota</taxon>
        <taxon>Alphaproteobacteria</taxon>
        <taxon>Rhodobacterales</taxon>
        <taxon>Paracoccaceae</taxon>
        <taxon>Thioclava</taxon>
    </lineage>
</organism>
<keyword evidence="5" id="KW-1185">Reference proteome</keyword>
<feature type="chain" id="PRO_5046530926" description="Outer membrane protein beta-barrel domain-containing protein" evidence="2">
    <location>
        <begin position="21"/>
        <end position="197"/>
    </location>
</feature>
<dbReference type="Pfam" id="PF13505">
    <property type="entry name" value="OMP_b-brl"/>
    <property type="match status" value="1"/>
</dbReference>
<protein>
    <recommendedName>
        <fullName evidence="3">Outer membrane protein beta-barrel domain-containing protein</fullName>
    </recommendedName>
</protein>
<evidence type="ECO:0000313" key="4">
    <source>
        <dbReference type="EMBL" id="AQS48109.1"/>
    </source>
</evidence>
<sequence length="197" mass="20412">MKRIIVTSSILALAGSAAMAGGYTTPAPAPEVTPAPVAVAPAQFSWDGFYAGAQLGYGKADQSIDGDGVVGGLHAGYLRDFGGYVLGGELAYNAANIDDNTTGAKVNSMTDLKMIAGAPYNNMLFYGTLGASYVDAEDGSGASYSDTVPLVGVGMKYAINPKWTVGTELDYRKGNNFDGTTNDLNTTTLNLTASYKF</sequence>
<accession>A0ABM6IHC9</accession>
<keyword evidence="1 2" id="KW-0732">Signal</keyword>
<reference evidence="4 5" key="1">
    <citation type="submission" date="2017-01" db="EMBL/GenBank/DDBJ databases">
        <title>The complete genome sequence of a sulfur-oxidizing marine bacterium Thioclava sp. 25B10_4T.</title>
        <authorList>
            <person name="Liu Y."/>
            <person name="Lai Q."/>
            <person name="Shao Z."/>
        </authorList>
    </citation>
    <scope>NUCLEOTIDE SEQUENCE [LARGE SCALE GENOMIC DNA]</scope>
    <source>
        <strain evidence="4 5">25B10_4</strain>
    </source>
</reference>
<dbReference type="InterPro" id="IPR011250">
    <property type="entry name" value="OMP/PagP_B-barrel"/>
</dbReference>
<dbReference type="Gene3D" id="2.40.160.20">
    <property type="match status" value="1"/>
</dbReference>
<name>A0ABM6IHC9_9RHOB</name>
<evidence type="ECO:0000256" key="2">
    <source>
        <dbReference type="SAM" id="SignalP"/>
    </source>
</evidence>
<dbReference type="EMBL" id="CP019437">
    <property type="protein sequence ID" value="AQS48109.1"/>
    <property type="molecule type" value="Genomic_DNA"/>
</dbReference>